<evidence type="ECO:0000256" key="5">
    <source>
        <dbReference type="ARBA" id="ARBA00022729"/>
    </source>
</evidence>
<dbReference type="InterPro" id="IPR000719">
    <property type="entry name" value="Prot_kinase_dom"/>
</dbReference>
<evidence type="ECO:0000256" key="11">
    <source>
        <dbReference type="ARBA" id="ARBA00023180"/>
    </source>
</evidence>
<organism evidence="17 18">
    <name type="scientific">Stylosanthes scabra</name>
    <dbReference type="NCBI Taxonomy" id="79078"/>
    <lineage>
        <taxon>Eukaryota</taxon>
        <taxon>Viridiplantae</taxon>
        <taxon>Streptophyta</taxon>
        <taxon>Embryophyta</taxon>
        <taxon>Tracheophyta</taxon>
        <taxon>Spermatophyta</taxon>
        <taxon>Magnoliopsida</taxon>
        <taxon>eudicotyledons</taxon>
        <taxon>Gunneridae</taxon>
        <taxon>Pentapetalae</taxon>
        <taxon>rosids</taxon>
        <taxon>fabids</taxon>
        <taxon>Fabales</taxon>
        <taxon>Fabaceae</taxon>
        <taxon>Papilionoideae</taxon>
        <taxon>50 kb inversion clade</taxon>
        <taxon>dalbergioids sensu lato</taxon>
        <taxon>Dalbergieae</taxon>
        <taxon>Pterocarpus clade</taxon>
        <taxon>Stylosanthes</taxon>
    </lineage>
</organism>
<evidence type="ECO:0000256" key="7">
    <source>
        <dbReference type="ARBA" id="ARBA00022777"/>
    </source>
</evidence>
<dbReference type="PROSITE" id="PS00108">
    <property type="entry name" value="PROTEIN_KINASE_ST"/>
    <property type="match status" value="1"/>
</dbReference>
<proteinExistence type="inferred from homology"/>
<keyword evidence="10 15" id="KW-0472">Membrane</keyword>
<evidence type="ECO:0000256" key="13">
    <source>
        <dbReference type="RuleBase" id="RU000304"/>
    </source>
</evidence>
<keyword evidence="7" id="KW-0418">Kinase</keyword>
<evidence type="ECO:0000256" key="4">
    <source>
        <dbReference type="ARBA" id="ARBA00022692"/>
    </source>
</evidence>
<evidence type="ECO:0000313" key="18">
    <source>
        <dbReference type="Proteomes" id="UP001341840"/>
    </source>
</evidence>
<keyword evidence="2 13" id="KW-0723">Serine/threonine-protein kinase</keyword>
<comment type="similarity">
    <text evidence="13">Belongs to the protein kinase superfamily.</text>
</comment>
<evidence type="ECO:0000256" key="3">
    <source>
        <dbReference type="ARBA" id="ARBA00022679"/>
    </source>
</evidence>
<feature type="transmembrane region" description="Helical" evidence="15">
    <location>
        <begin position="12"/>
        <end position="34"/>
    </location>
</feature>
<feature type="compositionally biased region" description="Polar residues" evidence="14">
    <location>
        <begin position="390"/>
        <end position="399"/>
    </location>
</feature>
<dbReference type="InterPro" id="IPR001245">
    <property type="entry name" value="Ser-Thr/Tyr_kinase_cat_dom"/>
</dbReference>
<evidence type="ECO:0000256" key="8">
    <source>
        <dbReference type="ARBA" id="ARBA00022840"/>
    </source>
</evidence>
<dbReference type="InterPro" id="IPR045874">
    <property type="entry name" value="LRK10/LRL21-25-like"/>
</dbReference>
<feature type="compositionally biased region" description="Low complexity" evidence="14">
    <location>
        <begin position="373"/>
        <end position="384"/>
    </location>
</feature>
<gene>
    <name evidence="17" type="ORF">PIB30_049654</name>
</gene>
<keyword evidence="6 12" id="KW-0547">Nucleotide-binding</keyword>
<reference evidence="17 18" key="1">
    <citation type="journal article" date="2023" name="Plants (Basel)">
        <title>Bridging the Gap: Combining Genomics and Transcriptomics Approaches to Understand Stylosanthes scabra, an Orphan Legume from the Brazilian Caatinga.</title>
        <authorList>
            <person name="Ferreira-Neto J.R.C."/>
            <person name="da Silva M.D."/>
            <person name="Binneck E."/>
            <person name="de Melo N.F."/>
            <person name="da Silva R.H."/>
            <person name="de Melo A.L.T.M."/>
            <person name="Pandolfi V."/>
            <person name="Bustamante F.O."/>
            <person name="Brasileiro-Vidal A.C."/>
            <person name="Benko-Iseppon A.M."/>
        </authorList>
    </citation>
    <scope>NUCLEOTIDE SEQUENCE [LARGE SCALE GENOMIC DNA]</scope>
    <source>
        <tissue evidence="17">Leaves</tissue>
    </source>
</reference>
<comment type="caution">
    <text evidence="17">The sequence shown here is derived from an EMBL/GenBank/DDBJ whole genome shotgun (WGS) entry which is preliminary data.</text>
</comment>
<dbReference type="InterPro" id="IPR008271">
    <property type="entry name" value="Ser/Thr_kinase_AS"/>
</dbReference>
<dbReference type="SUPFAM" id="SSF56112">
    <property type="entry name" value="Protein kinase-like (PK-like)"/>
    <property type="match status" value="1"/>
</dbReference>
<keyword evidence="4 15" id="KW-0812">Transmembrane</keyword>
<keyword evidence="9 15" id="KW-1133">Transmembrane helix</keyword>
<dbReference type="PANTHER" id="PTHR27009">
    <property type="entry name" value="RUST RESISTANCE KINASE LR10-RELATED"/>
    <property type="match status" value="1"/>
</dbReference>
<feature type="binding site" evidence="12">
    <location>
        <position position="99"/>
    </location>
    <ligand>
        <name>ATP</name>
        <dbReference type="ChEBI" id="CHEBI:30616"/>
    </ligand>
</feature>
<evidence type="ECO:0000256" key="12">
    <source>
        <dbReference type="PROSITE-ProRule" id="PRU10141"/>
    </source>
</evidence>
<dbReference type="SMART" id="SM00220">
    <property type="entry name" value="S_TKc"/>
    <property type="match status" value="1"/>
</dbReference>
<dbReference type="PROSITE" id="PS50011">
    <property type="entry name" value="PROTEIN_KINASE_DOM"/>
    <property type="match status" value="1"/>
</dbReference>
<comment type="subcellular location">
    <subcellularLocation>
        <location evidence="1">Membrane</location>
        <topology evidence="1">Single-pass type I membrane protein</topology>
    </subcellularLocation>
</comment>
<dbReference type="InterPro" id="IPR017441">
    <property type="entry name" value="Protein_kinase_ATP_BS"/>
</dbReference>
<evidence type="ECO:0000256" key="2">
    <source>
        <dbReference type="ARBA" id="ARBA00022527"/>
    </source>
</evidence>
<dbReference type="Proteomes" id="UP001341840">
    <property type="component" value="Unassembled WGS sequence"/>
</dbReference>
<sequence length="399" mass="45180">MGVLAGVFTGRFLVPYTIVKFILGVMFFFALLIYTCLRMHISIYENIEDFLRGNTLMPIRYPYKEIKKMTKGFKEKLGEGGFGSVYKGKLISGPFVAIKMLGKAKGNGQDFISEVATIGRIHHANVVRLIGFCVEGSKRALIYEFMPNGSLDKYIFSKERSVFLTSKKMFEISLGVARGMAYLHEGCDMQILHFDIKPHNILLDENFIPKVSDFGLAKLYPLDNSIVSLTAARGTIGYMAPELFYQNIGAVSYKADVYSFGMLLMEMASRRRNTNPHAEHSSQLYFPFWIYEQLGAAEENNEIEMETFNHEERSELARKMFVTALWCIQLKPSDRPSMNKVVEMLEGDVASIEMPPKPSFYPNDVIQRDDSQVNDSSNSDVSSSFEEENTTNPLLNFSG</sequence>
<feature type="region of interest" description="Disordered" evidence="14">
    <location>
        <begin position="356"/>
        <end position="399"/>
    </location>
</feature>
<protein>
    <recommendedName>
        <fullName evidence="16">Protein kinase domain-containing protein</fullName>
    </recommendedName>
</protein>
<keyword evidence="3" id="KW-0808">Transferase</keyword>
<accession>A0ABU6SI25</accession>
<keyword evidence="18" id="KW-1185">Reference proteome</keyword>
<evidence type="ECO:0000256" key="15">
    <source>
        <dbReference type="SAM" id="Phobius"/>
    </source>
</evidence>
<keyword evidence="8 12" id="KW-0067">ATP-binding</keyword>
<evidence type="ECO:0000256" key="6">
    <source>
        <dbReference type="ARBA" id="ARBA00022741"/>
    </source>
</evidence>
<dbReference type="PROSITE" id="PS00107">
    <property type="entry name" value="PROTEIN_KINASE_ATP"/>
    <property type="match status" value="1"/>
</dbReference>
<evidence type="ECO:0000313" key="17">
    <source>
        <dbReference type="EMBL" id="MED6135764.1"/>
    </source>
</evidence>
<keyword evidence="11" id="KW-0325">Glycoprotein</keyword>
<dbReference type="Gene3D" id="3.30.200.20">
    <property type="entry name" value="Phosphorylase Kinase, domain 1"/>
    <property type="match status" value="1"/>
</dbReference>
<keyword evidence="5" id="KW-0732">Signal</keyword>
<dbReference type="EMBL" id="JASCZI010060750">
    <property type="protein sequence ID" value="MED6135764.1"/>
    <property type="molecule type" value="Genomic_DNA"/>
</dbReference>
<name>A0ABU6SI25_9FABA</name>
<dbReference type="Gene3D" id="1.10.510.10">
    <property type="entry name" value="Transferase(Phosphotransferase) domain 1"/>
    <property type="match status" value="1"/>
</dbReference>
<evidence type="ECO:0000256" key="14">
    <source>
        <dbReference type="SAM" id="MobiDB-lite"/>
    </source>
</evidence>
<feature type="domain" description="Protein kinase" evidence="16">
    <location>
        <begin position="71"/>
        <end position="360"/>
    </location>
</feature>
<evidence type="ECO:0000256" key="9">
    <source>
        <dbReference type="ARBA" id="ARBA00022989"/>
    </source>
</evidence>
<dbReference type="Pfam" id="PF07714">
    <property type="entry name" value="PK_Tyr_Ser-Thr"/>
    <property type="match status" value="1"/>
</dbReference>
<dbReference type="InterPro" id="IPR011009">
    <property type="entry name" value="Kinase-like_dom_sf"/>
</dbReference>
<evidence type="ECO:0000259" key="16">
    <source>
        <dbReference type="PROSITE" id="PS50011"/>
    </source>
</evidence>
<evidence type="ECO:0000256" key="1">
    <source>
        <dbReference type="ARBA" id="ARBA00004479"/>
    </source>
</evidence>
<evidence type="ECO:0000256" key="10">
    <source>
        <dbReference type="ARBA" id="ARBA00023136"/>
    </source>
</evidence>